<dbReference type="Proteomes" id="UP000007322">
    <property type="component" value="Chromosome 5"/>
</dbReference>
<keyword evidence="3" id="KW-1185">Reference proteome</keyword>
<evidence type="ECO:0000256" key="1">
    <source>
        <dbReference type="SAM" id="SignalP"/>
    </source>
</evidence>
<reference evidence="2 3" key="1">
    <citation type="journal article" date="2011" name="Nat. Biotechnol.">
        <title>Comparative genomic analysis of the thermophilic biomass-degrading fungi Myceliophthora thermophila and Thielavia terrestris.</title>
        <authorList>
            <person name="Berka R.M."/>
            <person name="Grigoriev I.V."/>
            <person name="Otillar R."/>
            <person name="Salamov A."/>
            <person name="Grimwood J."/>
            <person name="Reid I."/>
            <person name="Ishmael N."/>
            <person name="John T."/>
            <person name="Darmond C."/>
            <person name="Moisan M.-C."/>
            <person name="Henrissat B."/>
            <person name="Coutinho P.M."/>
            <person name="Lombard V."/>
            <person name="Natvig D.O."/>
            <person name="Lindquist E."/>
            <person name="Schmutz J."/>
            <person name="Lucas S."/>
            <person name="Harris P."/>
            <person name="Powlowski J."/>
            <person name="Bellemare A."/>
            <person name="Taylor D."/>
            <person name="Butler G."/>
            <person name="de Vries R.P."/>
            <person name="Allijn I.E."/>
            <person name="van den Brink J."/>
            <person name="Ushinsky S."/>
            <person name="Storms R."/>
            <person name="Powell A.J."/>
            <person name="Paulsen I.T."/>
            <person name="Elbourne L.D.H."/>
            <person name="Baker S.E."/>
            <person name="Magnuson J."/>
            <person name="LaBoissiere S."/>
            <person name="Clutterbuck A.J."/>
            <person name="Martinez D."/>
            <person name="Wogulis M."/>
            <person name="de Leon A.L."/>
            <person name="Rey M.W."/>
            <person name="Tsang A."/>
        </authorList>
    </citation>
    <scope>NUCLEOTIDE SEQUENCE [LARGE SCALE GENOMIC DNA]</scope>
    <source>
        <strain evidence="3">ATCC 42464 / BCRC 31852 / DSM 1799</strain>
    </source>
</reference>
<organism evidence="2 3">
    <name type="scientific">Thermothelomyces thermophilus (strain ATCC 42464 / BCRC 31852 / DSM 1799)</name>
    <name type="common">Sporotrichum thermophile</name>
    <dbReference type="NCBI Taxonomy" id="573729"/>
    <lineage>
        <taxon>Eukaryota</taxon>
        <taxon>Fungi</taxon>
        <taxon>Dikarya</taxon>
        <taxon>Ascomycota</taxon>
        <taxon>Pezizomycotina</taxon>
        <taxon>Sordariomycetes</taxon>
        <taxon>Sordariomycetidae</taxon>
        <taxon>Sordariales</taxon>
        <taxon>Chaetomiaceae</taxon>
        <taxon>Thermothelomyces</taxon>
    </lineage>
</organism>
<dbReference type="EMBL" id="CP003006">
    <property type="protein sequence ID" value="AEO60076.1"/>
    <property type="molecule type" value="Genomic_DNA"/>
</dbReference>
<name>G2QKH0_THET4</name>
<accession>G2QKH0</accession>
<proteinExistence type="predicted"/>
<feature type="chain" id="PRO_5003436481" evidence="1">
    <location>
        <begin position="30"/>
        <end position="138"/>
    </location>
</feature>
<evidence type="ECO:0000313" key="2">
    <source>
        <dbReference type="EMBL" id="AEO60076.1"/>
    </source>
</evidence>
<dbReference type="VEuPathDB" id="FungiDB:MYCTH_2129170"/>
<dbReference type="STRING" id="573729.G2QKH0"/>
<dbReference type="HOGENOM" id="CLU_1856684_0_0_1"/>
<dbReference type="OMA" id="CTPDALD"/>
<gene>
    <name evidence="2" type="ORF">MYCTH_2129170</name>
</gene>
<keyword evidence="1" id="KW-0732">Signal</keyword>
<dbReference type="AlphaFoldDB" id="G2QKH0"/>
<dbReference type="OrthoDB" id="5242955at2759"/>
<dbReference type="InParanoid" id="G2QKH0"/>
<evidence type="ECO:0000313" key="3">
    <source>
        <dbReference type="Proteomes" id="UP000007322"/>
    </source>
</evidence>
<dbReference type="RefSeq" id="XP_003665321.1">
    <property type="nucleotide sequence ID" value="XM_003665273.1"/>
</dbReference>
<dbReference type="GeneID" id="11511081"/>
<sequence>MSSHLMAATTHVLPPPLSILLALLRASIADQLRSKIIVEHPIRNSLNAFRGSYRSIYNRKSIAFSINAFDQLDHEGRVVAPYGATFYDLSSDDFDLDRIKPLRKVDLADDSDDSCIWDRVYDAVTESTPPPRPVASSV</sequence>
<dbReference type="KEGG" id="mtm:MYCTH_2129170"/>
<feature type="signal peptide" evidence="1">
    <location>
        <begin position="1"/>
        <end position="29"/>
    </location>
</feature>
<protein>
    <submittedName>
        <fullName evidence="2">Uncharacterized protein</fullName>
    </submittedName>
</protein>